<evidence type="ECO:0000256" key="3">
    <source>
        <dbReference type="ARBA" id="ARBA00022475"/>
    </source>
</evidence>
<proteinExistence type="inferred from homology"/>
<dbReference type="AlphaFoldDB" id="A0A5K7X612"/>
<sequence>MSYGNGGKAMTRHKLDWLITTGLQWILNTVLIALAVVLSVALVKETYSFFTYLFLNENASYYHLLEGILVFFLYFEFIALIIKYFQAHYHFPLRYFVYIGVTAIVRLIIVSHDDPHSVLLYSIAILVLVAALYIANTKMLKRE</sequence>
<dbReference type="PANTHER" id="PTHR37819:SF1">
    <property type="entry name" value="PROTEIN PSIE"/>
    <property type="match status" value="1"/>
</dbReference>
<evidence type="ECO:0000256" key="6">
    <source>
        <dbReference type="ARBA" id="ARBA00023136"/>
    </source>
</evidence>
<keyword evidence="5 7" id="KW-1133">Transmembrane helix</keyword>
<dbReference type="InterPro" id="IPR020948">
    <property type="entry name" value="P_starv_induced_PsiE-like"/>
</dbReference>
<reference evidence="8 9" key="1">
    <citation type="submission" date="2019-09" db="EMBL/GenBank/DDBJ databases">
        <title>Complete genome sequence of Sporolactobacillus terrae 70-3.</title>
        <authorList>
            <person name="Tanaka N."/>
            <person name="Shiwa Y."/>
            <person name="Fujita N."/>
            <person name="Tanasupawat S."/>
        </authorList>
    </citation>
    <scope>NUCLEOTIDE SEQUENCE [LARGE SCALE GENOMIC DNA]</scope>
    <source>
        <strain evidence="8 9">70-3</strain>
    </source>
</reference>
<dbReference type="GO" id="GO:0016036">
    <property type="term" value="P:cellular response to phosphate starvation"/>
    <property type="evidence" value="ECO:0007669"/>
    <property type="project" value="InterPro"/>
</dbReference>
<dbReference type="GO" id="GO:0005886">
    <property type="term" value="C:plasma membrane"/>
    <property type="evidence" value="ECO:0007669"/>
    <property type="project" value="UniProtKB-SubCell"/>
</dbReference>
<dbReference type="Proteomes" id="UP000326951">
    <property type="component" value="Chromosome"/>
</dbReference>
<name>A0A5K7X612_9BACL</name>
<dbReference type="PIRSF" id="PIRSF029598">
    <property type="entry name" value="PsiE"/>
    <property type="match status" value="1"/>
</dbReference>
<dbReference type="InterPro" id="IPR009315">
    <property type="entry name" value="P_starv_induced_PsiE"/>
</dbReference>
<dbReference type="NCBIfam" id="NF002765">
    <property type="entry name" value="PRK02833.1-3"/>
    <property type="match status" value="1"/>
</dbReference>
<evidence type="ECO:0000313" key="8">
    <source>
        <dbReference type="EMBL" id="BBO00131.1"/>
    </source>
</evidence>
<protein>
    <recommendedName>
        <fullName evidence="7">Protein PsiE homolog</fullName>
    </recommendedName>
</protein>
<dbReference type="PANTHER" id="PTHR37819">
    <property type="entry name" value="PROTEIN PSIE"/>
    <property type="match status" value="1"/>
</dbReference>
<gene>
    <name evidence="7 8" type="primary">psiE</name>
    <name evidence="8" type="ORF">St703_28350</name>
</gene>
<accession>A0A5K7X612</accession>
<keyword evidence="6 7" id="KW-0472">Membrane</keyword>
<evidence type="ECO:0000256" key="5">
    <source>
        <dbReference type="ARBA" id="ARBA00022989"/>
    </source>
</evidence>
<evidence type="ECO:0000256" key="2">
    <source>
        <dbReference type="ARBA" id="ARBA00005632"/>
    </source>
</evidence>
<feature type="transmembrane region" description="Helical" evidence="7">
    <location>
        <begin position="61"/>
        <end position="81"/>
    </location>
</feature>
<evidence type="ECO:0000313" key="9">
    <source>
        <dbReference type="Proteomes" id="UP000326951"/>
    </source>
</evidence>
<feature type="transmembrane region" description="Helical" evidence="7">
    <location>
        <begin position="93"/>
        <end position="112"/>
    </location>
</feature>
<dbReference type="Pfam" id="PF06146">
    <property type="entry name" value="PsiE"/>
    <property type="match status" value="1"/>
</dbReference>
<keyword evidence="3 7" id="KW-1003">Cell membrane</keyword>
<dbReference type="HAMAP" id="MF_01048">
    <property type="entry name" value="PsiE"/>
    <property type="match status" value="1"/>
</dbReference>
<organism evidence="8 9">
    <name type="scientific">Sporolactobacillus terrae</name>
    <dbReference type="NCBI Taxonomy" id="269673"/>
    <lineage>
        <taxon>Bacteria</taxon>
        <taxon>Bacillati</taxon>
        <taxon>Bacillota</taxon>
        <taxon>Bacilli</taxon>
        <taxon>Bacillales</taxon>
        <taxon>Sporolactobacillaceae</taxon>
        <taxon>Sporolactobacillus</taxon>
    </lineage>
</organism>
<evidence type="ECO:0000256" key="7">
    <source>
        <dbReference type="HAMAP-Rule" id="MF_01048"/>
    </source>
</evidence>
<dbReference type="EMBL" id="AP021853">
    <property type="protein sequence ID" value="BBO00131.1"/>
    <property type="molecule type" value="Genomic_DNA"/>
</dbReference>
<feature type="transmembrane region" description="Helical" evidence="7">
    <location>
        <begin position="17"/>
        <end position="41"/>
    </location>
</feature>
<comment type="similarity">
    <text evidence="2 7">Belongs to the PsiE family.</text>
</comment>
<comment type="subcellular location">
    <subcellularLocation>
        <location evidence="1">Cell inner membrane</location>
        <topology evidence="1">Multi-pass membrane protein</topology>
    </subcellularLocation>
    <subcellularLocation>
        <location evidence="7">Cell membrane</location>
        <topology evidence="7">Multi-pass membrane protein</topology>
    </subcellularLocation>
</comment>
<evidence type="ECO:0000256" key="1">
    <source>
        <dbReference type="ARBA" id="ARBA00004429"/>
    </source>
</evidence>
<evidence type="ECO:0000256" key="4">
    <source>
        <dbReference type="ARBA" id="ARBA00022692"/>
    </source>
</evidence>
<feature type="transmembrane region" description="Helical" evidence="7">
    <location>
        <begin position="118"/>
        <end position="135"/>
    </location>
</feature>
<keyword evidence="4 7" id="KW-0812">Transmembrane</keyword>